<protein>
    <submittedName>
        <fullName evidence="1">Uncharacterized protein</fullName>
    </submittedName>
</protein>
<name>A0AAV4QL28_CAEEX</name>
<evidence type="ECO:0000313" key="2">
    <source>
        <dbReference type="Proteomes" id="UP001054945"/>
    </source>
</evidence>
<keyword evidence="2" id="KW-1185">Reference proteome</keyword>
<comment type="caution">
    <text evidence="1">The sequence shown here is derived from an EMBL/GenBank/DDBJ whole genome shotgun (WGS) entry which is preliminary data.</text>
</comment>
<sequence>MNGRWYSGTYGEGCCVIGRYGIHQPIASLQNDKSDIVRVHPILSSPFLTRVRHKNSIFQSRNCGAENGEPSWCEAGNEYLYAFMHLGRPSVEDRLIKTFVISICETFVERNWNDIYCGERFCKGSIGIVVMFLPRLGSIWNVRIYQSPRRTCVIESFLFQIDDCFVELVVRTSISNLKV</sequence>
<dbReference type="EMBL" id="BPLR01006560">
    <property type="protein sequence ID" value="GIY10763.1"/>
    <property type="molecule type" value="Genomic_DNA"/>
</dbReference>
<accession>A0AAV4QL28</accession>
<gene>
    <name evidence="1" type="ORF">CEXT_639491</name>
</gene>
<organism evidence="1 2">
    <name type="scientific">Caerostris extrusa</name>
    <name type="common">Bark spider</name>
    <name type="synonym">Caerostris bankana</name>
    <dbReference type="NCBI Taxonomy" id="172846"/>
    <lineage>
        <taxon>Eukaryota</taxon>
        <taxon>Metazoa</taxon>
        <taxon>Ecdysozoa</taxon>
        <taxon>Arthropoda</taxon>
        <taxon>Chelicerata</taxon>
        <taxon>Arachnida</taxon>
        <taxon>Araneae</taxon>
        <taxon>Araneomorphae</taxon>
        <taxon>Entelegynae</taxon>
        <taxon>Araneoidea</taxon>
        <taxon>Araneidae</taxon>
        <taxon>Caerostris</taxon>
    </lineage>
</organism>
<proteinExistence type="predicted"/>
<evidence type="ECO:0000313" key="1">
    <source>
        <dbReference type="EMBL" id="GIY10763.1"/>
    </source>
</evidence>
<reference evidence="1 2" key="1">
    <citation type="submission" date="2021-06" db="EMBL/GenBank/DDBJ databases">
        <title>Caerostris extrusa draft genome.</title>
        <authorList>
            <person name="Kono N."/>
            <person name="Arakawa K."/>
        </authorList>
    </citation>
    <scope>NUCLEOTIDE SEQUENCE [LARGE SCALE GENOMIC DNA]</scope>
</reference>
<dbReference type="Proteomes" id="UP001054945">
    <property type="component" value="Unassembled WGS sequence"/>
</dbReference>
<dbReference type="AlphaFoldDB" id="A0AAV4QL28"/>